<dbReference type="Proteomes" id="UP000282674">
    <property type="component" value="Unassembled WGS sequence"/>
</dbReference>
<evidence type="ECO:0000313" key="3">
    <source>
        <dbReference type="Proteomes" id="UP000282674"/>
    </source>
</evidence>
<dbReference type="EMBL" id="RFFG01000008">
    <property type="protein sequence ID" value="RMI46519.1"/>
    <property type="molecule type" value="Genomic_DNA"/>
</dbReference>
<name>A0A3M2MAK4_9ACTN</name>
<comment type="caution">
    <text evidence="2">The sequence shown here is derived from an EMBL/GenBank/DDBJ whole genome shotgun (WGS) entry which is preliminary data.</text>
</comment>
<evidence type="ECO:0000256" key="1">
    <source>
        <dbReference type="SAM" id="MobiDB-lite"/>
    </source>
</evidence>
<feature type="region of interest" description="Disordered" evidence="1">
    <location>
        <begin position="1"/>
        <end position="34"/>
    </location>
</feature>
<accession>A0A3M2MAK4</accession>
<protein>
    <submittedName>
        <fullName evidence="2">Pyridoxamine 5'-phosphate oxidase family protein</fullName>
    </submittedName>
</protein>
<keyword evidence="3" id="KW-1185">Reference proteome</keyword>
<reference evidence="2 3" key="1">
    <citation type="submission" date="2018-10" db="EMBL/GenBank/DDBJ databases">
        <title>Isolation from soil.</title>
        <authorList>
            <person name="Hu J."/>
        </authorList>
    </citation>
    <scope>NUCLEOTIDE SEQUENCE [LARGE SCALE GENOMIC DNA]</scope>
    <source>
        <strain evidence="2 3">NEAU-Ht49</strain>
    </source>
</reference>
<dbReference type="PANTHER" id="PTHR34071">
    <property type="entry name" value="5-NITROIMIDAZOLE ANTIBIOTICS RESISTANCE PROTEIN, NIMA-FAMILY-RELATED PROTEIN-RELATED"/>
    <property type="match status" value="1"/>
</dbReference>
<dbReference type="AlphaFoldDB" id="A0A3M2MAK4"/>
<dbReference type="OrthoDB" id="116031at2"/>
<gene>
    <name evidence="2" type="ORF">EBO15_06120</name>
</gene>
<dbReference type="Pfam" id="PF12900">
    <property type="entry name" value="Pyridox_ox_2"/>
    <property type="match status" value="1"/>
</dbReference>
<sequence length="246" mass="26083">MSTGHPSPPSTTEPLTSTEPPTSTAQPDAAEALSGTDRTRLRRMRERGRTDRAELHAILDEASICHLGVVIDGAPRVLPTAYGRVGDTLYLHGSSGASSLLEAPSGEICVTVTLVDGLVLSRSANHHSMNFRCAMIYGVPSPVLDEEERLLGLRAVVENVAPGQWDATRAPTRKELAATSVLALSLDEASVKVREGQPGDEPEDYALDIWAGVIPVRTTYGEPVPDPALKPGIPVPGHILATFQSG</sequence>
<dbReference type="InterPro" id="IPR012349">
    <property type="entry name" value="Split_barrel_FMN-bd"/>
</dbReference>
<dbReference type="PANTHER" id="PTHR34071:SF2">
    <property type="entry name" value="FLAVIN-NUCLEOTIDE-BINDING PROTEIN"/>
    <property type="match status" value="1"/>
</dbReference>
<dbReference type="Gene3D" id="2.30.110.10">
    <property type="entry name" value="Electron Transport, Fmn-binding Protein, Chain A"/>
    <property type="match status" value="1"/>
</dbReference>
<dbReference type="InterPro" id="IPR024747">
    <property type="entry name" value="Pyridox_Oxase-rel"/>
</dbReference>
<proteinExistence type="predicted"/>
<dbReference type="SUPFAM" id="SSF50475">
    <property type="entry name" value="FMN-binding split barrel"/>
    <property type="match status" value="1"/>
</dbReference>
<evidence type="ECO:0000313" key="2">
    <source>
        <dbReference type="EMBL" id="RMI46519.1"/>
    </source>
</evidence>
<feature type="compositionally biased region" description="Pro residues" evidence="1">
    <location>
        <begin position="1"/>
        <end position="11"/>
    </location>
</feature>
<organism evidence="2 3">
    <name type="scientific">Actinomadura harenae</name>
    <dbReference type="NCBI Taxonomy" id="2483351"/>
    <lineage>
        <taxon>Bacteria</taxon>
        <taxon>Bacillati</taxon>
        <taxon>Actinomycetota</taxon>
        <taxon>Actinomycetes</taxon>
        <taxon>Streptosporangiales</taxon>
        <taxon>Thermomonosporaceae</taxon>
        <taxon>Actinomadura</taxon>
    </lineage>
</organism>
<feature type="compositionally biased region" description="Low complexity" evidence="1">
    <location>
        <begin position="12"/>
        <end position="24"/>
    </location>
</feature>